<evidence type="ECO:0000256" key="5">
    <source>
        <dbReference type="ARBA" id="ARBA00023163"/>
    </source>
</evidence>
<dbReference type="InterPro" id="IPR022876">
    <property type="entry name" value="Tscrpt_rep_Rex"/>
</dbReference>
<dbReference type="InterPro" id="IPR036390">
    <property type="entry name" value="WH_DNA-bd_sf"/>
</dbReference>
<dbReference type="InterPro" id="IPR036388">
    <property type="entry name" value="WH-like_DNA-bd_sf"/>
</dbReference>
<dbReference type="GO" id="GO:0005737">
    <property type="term" value="C:cytoplasm"/>
    <property type="evidence" value="ECO:0007669"/>
    <property type="project" value="UniProtKB-SubCell"/>
</dbReference>
<evidence type="ECO:0000256" key="4">
    <source>
        <dbReference type="ARBA" id="ARBA00023125"/>
    </source>
</evidence>
<evidence type="ECO:0000313" key="9">
    <source>
        <dbReference type="Proteomes" id="UP001056539"/>
    </source>
</evidence>
<evidence type="ECO:0000313" key="8">
    <source>
        <dbReference type="EMBL" id="URA10183.1"/>
    </source>
</evidence>
<keyword evidence="1 6" id="KW-0963">Cytoplasm</keyword>
<dbReference type="RefSeq" id="WP_271435315.1">
    <property type="nucleotide sequence ID" value="NZ_CP073355.1"/>
</dbReference>
<dbReference type="GO" id="GO:0003677">
    <property type="term" value="F:DNA binding"/>
    <property type="evidence" value="ECO:0007669"/>
    <property type="project" value="UniProtKB-UniRule"/>
</dbReference>
<name>A0AAX3BD17_9SPIR</name>
<feature type="domain" description="CoA-binding" evidence="7">
    <location>
        <begin position="77"/>
        <end position="176"/>
    </location>
</feature>
<evidence type="ECO:0000256" key="6">
    <source>
        <dbReference type="HAMAP-Rule" id="MF_01131"/>
    </source>
</evidence>
<reference evidence="8" key="2">
    <citation type="submission" date="2022-06" db="EMBL/GenBank/DDBJ databases">
        <title>Thermospira aquatica gen. nov., sp. nov.</title>
        <authorList>
            <person name="Ben Ali Gam Z."/>
            <person name="Labat M."/>
        </authorList>
    </citation>
    <scope>NUCLEOTIDE SEQUENCE</scope>
    <source>
        <strain evidence="8">F1F22</strain>
    </source>
</reference>
<organism evidence="8 9">
    <name type="scientific">Thermospira aquatica</name>
    <dbReference type="NCBI Taxonomy" id="2828656"/>
    <lineage>
        <taxon>Bacteria</taxon>
        <taxon>Pseudomonadati</taxon>
        <taxon>Spirochaetota</taxon>
        <taxon>Spirochaetia</taxon>
        <taxon>Brevinematales</taxon>
        <taxon>Thermospiraceae</taxon>
        <taxon>Thermospira</taxon>
    </lineage>
</organism>
<dbReference type="GO" id="GO:0051775">
    <property type="term" value="P:response to redox state"/>
    <property type="evidence" value="ECO:0007669"/>
    <property type="project" value="InterPro"/>
</dbReference>
<reference evidence="8" key="1">
    <citation type="submission" date="2021-04" db="EMBL/GenBank/DDBJ databases">
        <authorList>
            <person name="Postec A."/>
        </authorList>
    </citation>
    <scope>NUCLEOTIDE SEQUENCE</scope>
    <source>
        <strain evidence="8">F1F22</strain>
    </source>
</reference>
<dbReference type="EMBL" id="CP073355">
    <property type="protein sequence ID" value="URA10183.1"/>
    <property type="molecule type" value="Genomic_DNA"/>
</dbReference>
<comment type="similarity">
    <text evidence="6">Belongs to the transcriptional regulatory Rex family.</text>
</comment>
<gene>
    <name evidence="6" type="primary">rex</name>
    <name evidence="8" type="ORF">KDW03_12000</name>
</gene>
<dbReference type="Proteomes" id="UP001056539">
    <property type="component" value="Chromosome"/>
</dbReference>
<proteinExistence type="inferred from homology"/>
<feature type="binding site" evidence="6">
    <location>
        <begin position="87"/>
        <end position="92"/>
    </location>
    <ligand>
        <name>NAD(+)</name>
        <dbReference type="ChEBI" id="CHEBI:57540"/>
    </ligand>
</feature>
<protein>
    <recommendedName>
        <fullName evidence="6">Redox-sensing transcriptional repressor Rex</fullName>
    </recommendedName>
</protein>
<keyword evidence="6" id="KW-0520">NAD</keyword>
<dbReference type="GO" id="GO:0003700">
    <property type="term" value="F:DNA-binding transcription factor activity"/>
    <property type="evidence" value="ECO:0007669"/>
    <property type="project" value="UniProtKB-UniRule"/>
</dbReference>
<dbReference type="SUPFAM" id="SSF51735">
    <property type="entry name" value="NAD(P)-binding Rossmann-fold domains"/>
    <property type="match status" value="1"/>
</dbReference>
<dbReference type="HAMAP" id="MF_01131">
    <property type="entry name" value="Rex"/>
    <property type="match status" value="1"/>
</dbReference>
<comment type="function">
    <text evidence="6">Modulates transcription in response to changes in cellular NADH/NAD(+) redox state.</text>
</comment>
<dbReference type="InterPro" id="IPR036291">
    <property type="entry name" value="NAD(P)-bd_dom_sf"/>
</dbReference>
<evidence type="ECO:0000256" key="2">
    <source>
        <dbReference type="ARBA" id="ARBA00022491"/>
    </source>
</evidence>
<comment type="subcellular location">
    <subcellularLocation>
        <location evidence="6">Cytoplasm</location>
    </subcellularLocation>
</comment>
<keyword evidence="3 6" id="KW-0805">Transcription regulation</keyword>
<dbReference type="Pfam" id="PF06971">
    <property type="entry name" value="Put_DNA-bind_N"/>
    <property type="match status" value="1"/>
</dbReference>
<evidence type="ECO:0000256" key="1">
    <source>
        <dbReference type="ARBA" id="ARBA00022490"/>
    </source>
</evidence>
<dbReference type="PANTHER" id="PTHR35786:SF1">
    <property type="entry name" value="REDOX-SENSING TRANSCRIPTIONAL REPRESSOR REX 1"/>
    <property type="match status" value="1"/>
</dbReference>
<dbReference type="SMART" id="SM00881">
    <property type="entry name" value="CoA_binding"/>
    <property type="match status" value="1"/>
</dbReference>
<dbReference type="Gene3D" id="1.10.10.10">
    <property type="entry name" value="Winged helix-like DNA-binding domain superfamily/Winged helix DNA-binding domain"/>
    <property type="match status" value="1"/>
</dbReference>
<keyword evidence="5 6" id="KW-0804">Transcription</keyword>
<keyword evidence="2 6" id="KW-0678">Repressor</keyword>
<dbReference type="InterPro" id="IPR009718">
    <property type="entry name" value="Rex_DNA-bd_C_dom"/>
</dbReference>
<evidence type="ECO:0000256" key="3">
    <source>
        <dbReference type="ARBA" id="ARBA00023015"/>
    </source>
</evidence>
<dbReference type="NCBIfam" id="NF003994">
    <property type="entry name" value="PRK05472.2-3"/>
    <property type="match status" value="1"/>
</dbReference>
<dbReference type="Gene3D" id="3.40.50.720">
    <property type="entry name" value="NAD(P)-binding Rossmann-like Domain"/>
    <property type="match status" value="1"/>
</dbReference>
<dbReference type="InterPro" id="IPR003781">
    <property type="entry name" value="CoA-bd"/>
</dbReference>
<dbReference type="NCBIfam" id="NF003995">
    <property type="entry name" value="PRK05472.2-4"/>
    <property type="match status" value="1"/>
</dbReference>
<dbReference type="KEGG" id="taqu:KDW03_12000"/>
<accession>A0AAX3BD17</accession>
<dbReference type="SUPFAM" id="SSF46785">
    <property type="entry name" value="Winged helix' DNA-binding domain"/>
    <property type="match status" value="1"/>
</dbReference>
<evidence type="ECO:0000259" key="7">
    <source>
        <dbReference type="SMART" id="SM00881"/>
    </source>
</evidence>
<sequence length="221" mass="24688">MAEKKKSITRLILYNKALTRLKQLGFHKVFSDNLADATGINPAQIRKDFSLFNISGSKKGGYIIDEILPRIQEILSKDKPQEVIIIGAGNLGMALLRYRGFEKEGIHIKAAFDILQEKIVKNPGLPLYPMSELETFVKQHNIKVAIMAVPEHAAQGVLDQLINAGIVGILNFAPVRLRPTKTCYINNVNLENELEKVIYFARVLETGQTNGVDLEENDSCE</sequence>
<dbReference type="PANTHER" id="PTHR35786">
    <property type="entry name" value="REDOX-SENSING TRANSCRIPTIONAL REPRESSOR REX"/>
    <property type="match status" value="1"/>
</dbReference>
<dbReference type="Pfam" id="PF02629">
    <property type="entry name" value="CoA_binding"/>
    <property type="match status" value="1"/>
</dbReference>
<keyword evidence="4 6" id="KW-0238">DNA-binding</keyword>
<dbReference type="NCBIfam" id="NF003996">
    <property type="entry name" value="PRK05472.2-5"/>
    <property type="match status" value="1"/>
</dbReference>
<dbReference type="GO" id="GO:0045892">
    <property type="term" value="P:negative regulation of DNA-templated transcription"/>
    <property type="evidence" value="ECO:0007669"/>
    <property type="project" value="InterPro"/>
</dbReference>
<feature type="DNA-binding region" description="H-T-H motif" evidence="6">
    <location>
        <begin position="13"/>
        <end position="52"/>
    </location>
</feature>
<keyword evidence="9" id="KW-1185">Reference proteome</keyword>
<comment type="subunit">
    <text evidence="6">Homodimer.</text>
</comment>
<dbReference type="AlphaFoldDB" id="A0AAX3BD17"/>